<dbReference type="GO" id="GO:0003700">
    <property type="term" value="F:DNA-binding transcription factor activity"/>
    <property type="evidence" value="ECO:0007669"/>
    <property type="project" value="InterPro"/>
</dbReference>
<evidence type="ECO:0000256" key="1">
    <source>
        <dbReference type="SAM" id="MobiDB-lite"/>
    </source>
</evidence>
<dbReference type="Proteomes" id="UP000288168">
    <property type="component" value="Unassembled WGS sequence"/>
</dbReference>
<feature type="region of interest" description="Disordered" evidence="1">
    <location>
        <begin position="269"/>
        <end position="351"/>
    </location>
</feature>
<organism evidence="3 4">
    <name type="scientific">Fusarium duplospermum</name>
    <dbReference type="NCBI Taxonomy" id="1325734"/>
    <lineage>
        <taxon>Eukaryota</taxon>
        <taxon>Fungi</taxon>
        <taxon>Dikarya</taxon>
        <taxon>Ascomycota</taxon>
        <taxon>Pezizomycotina</taxon>
        <taxon>Sordariomycetes</taxon>
        <taxon>Hypocreomycetidae</taxon>
        <taxon>Hypocreales</taxon>
        <taxon>Nectriaceae</taxon>
        <taxon>Fusarium</taxon>
        <taxon>Fusarium solani species complex</taxon>
    </lineage>
</organism>
<evidence type="ECO:0000313" key="4">
    <source>
        <dbReference type="Proteomes" id="UP000288168"/>
    </source>
</evidence>
<protein>
    <recommendedName>
        <fullName evidence="2">C2H2-type domain-containing protein</fullName>
    </recommendedName>
</protein>
<dbReference type="InterPro" id="IPR039970">
    <property type="entry name" value="TF_Grauzone"/>
</dbReference>
<feature type="region of interest" description="Disordered" evidence="1">
    <location>
        <begin position="173"/>
        <end position="248"/>
    </location>
</feature>
<dbReference type="Pfam" id="PF00096">
    <property type="entry name" value="zf-C2H2"/>
    <property type="match status" value="1"/>
</dbReference>
<feature type="compositionally biased region" description="Polar residues" evidence="1">
    <location>
        <begin position="173"/>
        <end position="198"/>
    </location>
</feature>
<dbReference type="PROSITE" id="PS00028">
    <property type="entry name" value="ZINC_FINGER_C2H2_1"/>
    <property type="match status" value="1"/>
</dbReference>
<feature type="compositionally biased region" description="Low complexity" evidence="1">
    <location>
        <begin position="324"/>
        <end position="342"/>
    </location>
</feature>
<dbReference type="SMART" id="SM00355">
    <property type="entry name" value="ZnF_C2H2"/>
    <property type="match status" value="3"/>
</dbReference>
<sequence>MPYLPTLPMISARRVHILPTSQPESRISPSFLVDRVLAILGSLFIFSYKLRDTAAIMDYNVFSRETDMMPGLASEHHFQAYSNSGMHYDYDNQDFEDRIDPSLQDSNYACHRRDLRAANMQRFFQEHPASWLESQSYPVPSSTYDSPYGYPSVVSSIAPGAQFRHDSPISYQQSLATSDNDPYVDSTQGPSTPPNNAILSPHIAPQDSQSPRLVLTGLADPGAGSDSSTSTPFYDNNPNPFASLNTPTFGVNTKIQTFTTYPELQDADTEDAQADDGSSSDLPSPANRDDDEDEEYKPTRRAKSSRAPKTTPKTTPRRGRPRRSSSGTNASKAKISKPSPSSRTAAARKLASSTVVHTKMCPHCPHGFTDQATLQKHINSLHKRPFTCVFHFAGCDKVFANKNEWKRHVWAQHLNLHYWLCTNGPCGHASNQEGGNYTKIPTHGRIFRRKDLFTQHIRRMHAPAHVVKAEKDKNLPPAWVAQEKEMQNRAIRQRCELPTFMRCPAENCHLEFNNGSKTWDNRMEHVAIHLERAASNEEPAVLFGGGNDAALTDWASSQNVKVIEWATGGWKTCQPLKATRVELCEAPSIDTILDVDAEGEECL</sequence>
<accession>A0A428QNY7</accession>
<proteinExistence type="predicted"/>
<dbReference type="PANTHER" id="PTHR23225:SF2">
    <property type="entry name" value="AT09679P-RELATED"/>
    <property type="match status" value="1"/>
</dbReference>
<dbReference type="STRING" id="1325734.A0A428QNY7"/>
<gene>
    <name evidence="3" type="ORF">CEP54_003461</name>
</gene>
<comment type="caution">
    <text evidence="3">The sequence shown here is derived from an EMBL/GenBank/DDBJ whole genome shotgun (WGS) entry which is preliminary data.</text>
</comment>
<evidence type="ECO:0000259" key="2">
    <source>
        <dbReference type="PROSITE" id="PS00028"/>
    </source>
</evidence>
<dbReference type="PANTHER" id="PTHR23225">
    <property type="entry name" value="ZINC FINGER PROTEIN"/>
    <property type="match status" value="1"/>
</dbReference>
<dbReference type="EMBL" id="NKCI01000022">
    <property type="protein sequence ID" value="RSL66992.1"/>
    <property type="molecule type" value="Genomic_DNA"/>
</dbReference>
<feature type="domain" description="C2H2-type" evidence="2">
    <location>
        <begin position="361"/>
        <end position="382"/>
    </location>
</feature>
<feature type="compositionally biased region" description="Polar residues" evidence="1">
    <location>
        <begin position="225"/>
        <end position="248"/>
    </location>
</feature>
<dbReference type="AlphaFoldDB" id="A0A428QNY7"/>
<dbReference type="Gene3D" id="3.30.160.60">
    <property type="entry name" value="Classic Zinc Finger"/>
    <property type="match status" value="1"/>
</dbReference>
<keyword evidence="4" id="KW-1185">Reference proteome</keyword>
<dbReference type="OrthoDB" id="5388486at2759"/>
<name>A0A428QNY7_9HYPO</name>
<dbReference type="InterPro" id="IPR013087">
    <property type="entry name" value="Znf_C2H2_type"/>
</dbReference>
<reference evidence="3 4" key="1">
    <citation type="submission" date="2017-06" db="EMBL/GenBank/DDBJ databases">
        <title>Comparative genomic analysis of Ambrosia Fusariam Clade fungi.</title>
        <authorList>
            <person name="Stajich J.E."/>
            <person name="Carrillo J."/>
            <person name="Kijimoto T."/>
            <person name="Eskalen A."/>
            <person name="O'Donnell K."/>
            <person name="Kasson M."/>
        </authorList>
    </citation>
    <scope>NUCLEOTIDE SEQUENCE [LARGE SCALE GENOMIC DNA]</scope>
    <source>
        <strain evidence="3 4">NRRL62584</strain>
    </source>
</reference>
<evidence type="ECO:0000313" key="3">
    <source>
        <dbReference type="EMBL" id="RSL66992.1"/>
    </source>
</evidence>